<dbReference type="PANTHER" id="PTHR10963">
    <property type="entry name" value="GLYCOSYL HYDROLASE-RELATED"/>
    <property type="match status" value="1"/>
</dbReference>
<dbReference type="GO" id="GO:0004553">
    <property type="term" value="F:hydrolase activity, hydrolyzing O-glycosyl compounds"/>
    <property type="evidence" value="ECO:0007669"/>
    <property type="project" value="InterPro"/>
</dbReference>
<dbReference type="Proteomes" id="UP000078459">
    <property type="component" value="Unassembled WGS sequence"/>
</dbReference>
<evidence type="ECO:0000313" key="5">
    <source>
        <dbReference type="Proteomes" id="UP000078459"/>
    </source>
</evidence>
<dbReference type="PROSITE" id="PS51762">
    <property type="entry name" value="GH16_2"/>
    <property type="match status" value="1"/>
</dbReference>
<comment type="caution">
    <text evidence="4">The sequence shown here is derived from an EMBL/GenBank/DDBJ whole genome shotgun (WGS) entry which is preliminary data.</text>
</comment>
<dbReference type="PANTHER" id="PTHR10963:SF55">
    <property type="entry name" value="GLYCOSIDE HYDROLASE FAMILY 16 PROTEIN"/>
    <property type="match status" value="1"/>
</dbReference>
<evidence type="ECO:0000256" key="1">
    <source>
        <dbReference type="ARBA" id="ARBA00006865"/>
    </source>
</evidence>
<evidence type="ECO:0000256" key="2">
    <source>
        <dbReference type="SAM" id="SignalP"/>
    </source>
</evidence>
<gene>
    <name evidence="4" type="ORF">A5893_01255</name>
</gene>
<dbReference type="OrthoDB" id="9809583at2"/>
<reference evidence="4 5" key="2">
    <citation type="submission" date="2016-06" db="EMBL/GenBank/DDBJ databases">
        <title>Pedobacter psychrophilus sp. nov., isolated from Antarctic fragmentary rock.</title>
        <authorList>
            <person name="Svec P."/>
        </authorList>
    </citation>
    <scope>NUCLEOTIDE SEQUENCE [LARGE SCALE GENOMIC DNA]</scope>
    <source>
        <strain evidence="4 5">CCM 8644</strain>
    </source>
</reference>
<dbReference type="Gene3D" id="2.60.120.200">
    <property type="match status" value="1"/>
</dbReference>
<evidence type="ECO:0000313" key="4">
    <source>
        <dbReference type="EMBL" id="OAQ41772.1"/>
    </source>
</evidence>
<keyword evidence="5" id="KW-1185">Reference proteome</keyword>
<feature type="chain" id="PRO_5008100709" description="GH16 domain-containing protein" evidence="2">
    <location>
        <begin position="21"/>
        <end position="366"/>
    </location>
</feature>
<comment type="similarity">
    <text evidence="1">Belongs to the glycosyl hydrolase 16 family.</text>
</comment>
<feature type="signal peptide" evidence="2">
    <location>
        <begin position="1"/>
        <end position="20"/>
    </location>
</feature>
<accession>A0A179DLU1</accession>
<name>A0A179DLU1_9SPHI</name>
<dbReference type="GO" id="GO:0005975">
    <property type="term" value="P:carbohydrate metabolic process"/>
    <property type="evidence" value="ECO:0007669"/>
    <property type="project" value="InterPro"/>
</dbReference>
<dbReference type="EMBL" id="LWHJ01000011">
    <property type="protein sequence ID" value="OAQ41772.1"/>
    <property type="molecule type" value="Genomic_DNA"/>
</dbReference>
<sequence length="366" mass="40651">MKTKNILILLLAIVTFSSCSKTKTPDTVPNTKPTDLVINAEISSDGSGNVNFTATAKNAVRYSYTFGISYGETAINSPDGQATIRYSSTGNYTVHVIAYSANDNFIFGDKAIAVDIPFTIPTLGYTTPLTYPGKTLIWADEFSGTSLNTAFWTQETGNAWANNEQQNYQASNTEVKDGYLVITAKKEAVNGRQYSSSRIKTQDKKFFKYGRVDVRALVPKGQGIWPALWMLGNNKSAVSWPTCGEIDLMELIGGSVSPKSDSKTYATIHWNDVTHQQSQGSYTLPTGKFADQFHVFSMEWNATTIILYLDDIEYKRFNTSPTGMDAFRKDFFFTFNVAVGGDWPGNPDTTTVFPQRMVVDYVRVFQ</sequence>
<reference evidence="4 5" key="1">
    <citation type="submission" date="2016-04" db="EMBL/GenBank/DDBJ databases">
        <authorList>
            <person name="Evans L.H."/>
            <person name="Alamgir A."/>
            <person name="Owens N."/>
            <person name="Weber N.D."/>
            <person name="Virtaneva K."/>
            <person name="Barbian K."/>
            <person name="Babar A."/>
            <person name="Rosenke K."/>
        </authorList>
    </citation>
    <scope>NUCLEOTIDE SEQUENCE [LARGE SCALE GENOMIC DNA]</scope>
    <source>
        <strain evidence="4 5">CCM 8644</strain>
    </source>
</reference>
<dbReference type="STRING" id="1826909.A5893_01255"/>
<keyword evidence="2" id="KW-0732">Signal</keyword>
<evidence type="ECO:0000259" key="3">
    <source>
        <dbReference type="PROSITE" id="PS51762"/>
    </source>
</evidence>
<dbReference type="CDD" id="cd08023">
    <property type="entry name" value="GH16_laminarinase_like"/>
    <property type="match status" value="1"/>
</dbReference>
<feature type="domain" description="GH16" evidence="3">
    <location>
        <begin position="87"/>
        <end position="366"/>
    </location>
</feature>
<dbReference type="Pfam" id="PF00722">
    <property type="entry name" value="Glyco_hydro_16"/>
    <property type="match status" value="1"/>
</dbReference>
<dbReference type="InterPro" id="IPR013783">
    <property type="entry name" value="Ig-like_fold"/>
</dbReference>
<protein>
    <recommendedName>
        <fullName evidence="3">GH16 domain-containing protein</fullName>
    </recommendedName>
</protein>
<dbReference type="PROSITE" id="PS51257">
    <property type="entry name" value="PROKAR_LIPOPROTEIN"/>
    <property type="match status" value="1"/>
</dbReference>
<dbReference type="InterPro" id="IPR013320">
    <property type="entry name" value="ConA-like_dom_sf"/>
</dbReference>
<dbReference type="InterPro" id="IPR050546">
    <property type="entry name" value="Glycosyl_Hydrlase_16"/>
</dbReference>
<proteinExistence type="inferred from homology"/>
<organism evidence="4 5">
    <name type="scientific">Pedobacter psychrophilus</name>
    <dbReference type="NCBI Taxonomy" id="1826909"/>
    <lineage>
        <taxon>Bacteria</taxon>
        <taxon>Pseudomonadati</taxon>
        <taxon>Bacteroidota</taxon>
        <taxon>Sphingobacteriia</taxon>
        <taxon>Sphingobacteriales</taxon>
        <taxon>Sphingobacteriaceae</taxon>
        <taxon>Pedobacter</taxon>
    </lineage>
</organism>
<dbReference type="InterPro" id="IPR000757">
    <property type="entry name" value="Beta-glucanase-like"/>
</dbReference>
<dbReference type="SUPFAM" id="SSF49899">
    <property type="entry name" value="Concanavalin A-like lectins/glucanases"/>
    <property type="match status" value="1"/>
</dbReference>
<dbReference type="Gene3D" id="2.60.40.10">
    <property type="entry name" value="Immunoglobulins"/>
    <property type="match status" value="1"/>
</dbReference>
<dbReference type="AlphaFoldDB" id="A0A179DLU1"/>